<evidence type="ECO:0000259" key="2">
    <source>
        <dbReference type="Pfam" id="PF12850"/>
    </source>
</evidence>
<feature type="domain" description="Calcineurin-like phosphoesterase" evidence="2">
    <location>
        <begin position="29"/>
        <end position="200"/>
    </location>
</feature>
<accession>A0A6S6TCW5</accession>
<proteinExistence type="inferred from homology"/>
<name>A0A6S6TCW5_9GAMM</name>
<dbReference type="Pfam" id="PF12850">
    <property type="entry name" value="Metallophos_2"/>
    <property type="match status" value="1"/>
</dbReference>
<dbReference type="AlphaFoldDB" id="A0A6S6TCW5"/>
<evidence type="ECO:0000313" key="3">
    <source>
        <dbReference type="EMBL" id="CAA6821091.1"/>
    </source>
</evidence>
<comment type="similarity">
    <text evidence="1">Belongs to the metallophosphoesterase superfamily. YfcE family.</text>
</comment>
<organism evidence="3">
    <name type="scientific">uncultured Thiotrichaceae bacterium</name>
    <dbReference type="NCBI Taxonomy" id="298394"/>
    <lineage>
        <taxon>Bacteria</taxon>
        <taxon>Pseudomonadati</taxon>
        <taxon>Pseudomonadota</taxon>
        <taxon>Gammaproteobacteria</taxon>
        <taxon>Thiotrichales</taxon>
        <taxon>Thiotrichaceae</taxon>
        <taxon>environmental samples</taxon>
    </lineage>
</organism>
<gene>
    <name evidence="3" type="ORF">HELGO_WM15741</name>
</gene>
<dbReference type="InterPro" id="IPR011152">
    <property type="entry name" value="Pesterase_MJ0912"/>
</dbReference>
<dbReference type="InterPro" id="IPR024654">
    <property type="entry name" value="Calcineurin-like_PHP_lpxH"/>
</dbReference>
<dbReference type="PIRSF" id="PIRSF000883">
    <property type="entry name" value="Pesterase_MJ0912"/>
    <property type="match status" value="1"/>
</dbReference>
<sequence>MDLGILQGEVLVFGGNYSNLQATQAIQAEAARRGIPAERVICTGDVVAYCGQPEETTQLMREWGAPVVMGNCEESLGFDAEDCGCGFEEGTACAVLSDSWFNFSRNRVSDVSKAWMRALPRTVSFELGGKCFQVVHGGTTVINRFVFASMPDQVFQAEFADVEADVVIGGHAGIPFARRYEQRYWLNAGVIGMPANNASTGTWYMLLSEVDGAVQVSWHALEYDAVAAQAVMRECGQDNAYAKALLTGLWPGLDALPETEQQQTGQPLSLSNIRLS</sequence>
<evidence type="ECO:0000256" key="1">
    <source>
        <dbReference type="ARBA" id="ARBA00008950"/>
    </source>
</evidence>
<dbReference type="Gene3D" id="3.60.21.10">
    <property type="match status" value="1"/>
</dbReference>
<reference evidence="3" key="1">
    <citation type="submission" date="2020-01" db="EMBL/GenBank/DDBJ databases">
        <authorList>
            <person name="Meier V. D."/>
            <person name="Meier V D."/>
        </authorList>
    </citation>
    <scope>NUCLEOTIDE SEQUENCE</scope>
    <source>
        <strain evidence="3">HLG_WM_MAG_09</strain>
    </source>
</reference>
<dbReference type="InterPro" id="IPR029052">
    <property type="entry name" value="Metallo-depent_PP-like"/>
</dbReference>
<dbReference type="SUPFAM" id="SSF56300">
    <property type="entry name" value="Metallo-dependent phosphatases"/>
    <property type="match status" value="1"/>
</dbReference>
<protein>
    <submittedName>
        <fullName evidence="3">Diadenosine tetraphosphatase</fullName>
    </submittedName>
</protein>
<dbReference type="EMBL" id="CACVAT010000352">
    <property type="protein sequence ID" value="CAA6821091.1"/>
    <property type="molecule type" value="Genomic_DNA"/>
</dbReference>
<dbReference type="CDD" id="cd00838">
    <property type="entry name" value="MPP_superfamily"/>
    <property type="match status" value="1"/>
</dbReference>